<dbReference type="EMBL" id="CH675707">
    <property type="protein sequence ID" value="KRT05737.1"/>
    <property type="molecule type" value="Genomic_DNA"/>
</dbReference>
<name>A0A0R3NXQ2_DROPS</name>
<gene>
    <name evidence="1" type="primary">Dpse\GA31335</name>
    <name evidence="1" type="ORF">Dpse_GA31335</name>
</gene>
<reference evidence="1" key="2">
    <citation type="journal article" date="2007" name="Nature">
        <title>Evolution of genes and genomes on the Drosophila phylogeny.</title>
        <authorList>
            <consortium name="Drosophila 12 Genomes Consortium"/>
            <person name="Clark A.G."/>
            <person name="Eisen M.B."/>
            <person name="Smith D.R."/>
            <person name="Bergman C.M."/>
            <person name="Oliver B."/>
            <person name="Markow T.A."/>
            <person name="Kaufman T.C."/>
            <person name="Kellis M."/>
            <person name="Gelbart W."/>
            <person name="Iyer V.N."/>
            <person name="Pollard D.A."/>
            <person name="Sackton T.B."/>
            <person name="Larracuente A.M."/>
            <person name="Singh N.D."/>
            <person name="Abad J.P."/>
            <person name="Abt D.N."/>
            <person name="Adryan B."/>
            <person name="Aguade M."/>
            <person name="Akashi H."/>
            <person name="Anderson W.W."/>
            <person name="Aquadro C.F."/>
            <person name="Ardell D.H."/>
            <person name="Arguello R."/>
            <person name="Artieri C.G."/>
            <person name="Barbash D.A."/>
            <person name="Barker D."/>
            <person name="Barsanti P."/>
            <person name="Batterham P."/>
            <person name="Batzoglou S."/>
            <person name="Begun D."/>
            <person name="Bhutkar A."/>
            <person name="Blanco E."/>
            <person name="Bosak S.A."/>
            <person name="Bradley R.K."/>
            <person name="Brand A.D."/>
            <person name="Brent M.R."/>
            <person name="Brooks A.N."/>
            <person name="Brown R.H."/>
            <person name="Butlin R.K."/>
            <person name="Caggese C."/>
            <person name="Calvi B.R."/>
            <person name="Bernardo de Carvalho A."/>
            <person name="Caspi A."/>
            <person name="Castrezana S."/>
            <person name="Celniker S.E."/>
            <person name="Chang J.L."/>
            <person name="Chapple C."/>
            <person name="Chatterji S."/>
            <person name="Chinwalla A."/>
            <person name="Civetta A."/>
            <person name="Clifton S.W."/>
            <person name="Comeron J.M."/>
            <person name="Costello J.C."/>
            <person name="Coyne J.A."/>
            <person name="Daub J."/>
            <person name="David R.G."/>
            <person name="Delcher A.L."/>
            <person name="Delehaunty K."/>
            <person name="Do C.B."/>
            <person name="Ebling H."/>
            <person name="Edwards K."/>
            <person name="Eickbush T."/>
            <person name="Evans J.D."/>
            <person name="Filipski A."/>
            <person name="Findeiss S."/>
            <person name="Freyhult E."/>
            <person name="Fulton L."/>
            <person name="Fulton R."/>
            <person name="Garcia A.C."/>
            <person name="Gardiner A."/>
            <person name="Garfield D.A."/>
            <person name="Garvin B.E."/>
            <person name="Gibson G."/>
            <person name="Gilbert D."/>
            <person name="Gnerre S."/>
            <person name="Godfrey J."/>
            <person name="Good R."/>
            <person name="Gotea V."/>
            <person name="Gravely B."/>
            <person name="Greenberg A.J."/>
            <person name="Griffiths-Jones S."/>
            <person name="Gross S."/>
            <person name="Guigo R."/>
            <person name="Gustafson E.A."/>
            <person name="Haerty W."/>
            <person name="Hahn M.W."/>
            <person name="Halligan D.L."/>
            <person name="Halpern A.L."/>
            <person name="Halter G.M."/>
            <person name="Han M.V."/>
            <person name="Heger A."/>
            <person name="Hillier L."/>
            <person name="Hinrichs A.S."/>
            <person name="Holmes I."/>
            <person name="Hoskins R.A."/>
            <person name="Hubisz M.J."/>
            <person name="Hultmark D."/>
            <person name="Huntley M.A."/>
            <person name="Jaffe D.B."/>
            <person name="Jagadeeshan S."/>
            <person name="Jeck W.R."/>
            <person name="Johnson J."/>
            <person name="Jones C.D."/>
            <person name="Jordan W.C."/>
            <person name="Karpen G.H."/>
            <person name="Kataoka E."/>
            <person name="Keightley P.D."/>
            <person name="Kheradpour P."/>
            <person name="Kirkness E.F."/>
            <person name="Koerich L.B."/>
            <person name="Kristiansen K."/>
            <person name="Kudrna D."/>
            <person name="Kulathinal R.J."/>
            <person name="Kumar S."/>
            <person name="Kwok R."/>
            <person name="Lander E."/>
            <person name="Langley C.H."/>
            <person name="Lapoint R."/>
            <person name="Lazzaro B.P."/>
            <person name="Lee S.J."/>
            <person name="Levesque L."/>
            <person name="Li R."/>
            <person name="Lin C.F."/>
            <person name="Lin M.F."/>
            <person name="Lindblad-Toh K."/>
            <person name="Llopart A."/>
            <person name="Long M."/>
            <person name="Low L."/>
            <person name="Lozovsky E."/>
            <person name="Lu J."/>
            <person name="Luo M."/>
            <person name="Machado C.A."/>
            <person name="Makalowski W."/>
            <person name="Marzo M."/>
            <person name="Matsuda M."/>
            <person name="Matzkin L."/>
            <person name="McAllister B."/>
            <person name="McBride C.S."/>
            <person name="McKernan B."/>
            <person name="McKernan K."/>
            <person name="Mendez-Lago M."/>
            <person name="Minx P."/>
            <person name="Mollenhauer M.U."/>
            <person name="Montooth K."/>
            <person name="Mount S.M."/>
            <person name="Mu X."/>
            <person name="Myers E."/>
            <person name="Negre B."/>
            <person name="Newfeld S."/>
            <person name="Nielsen R."/>
            <person name="Noor M.A."/>
            <person name="O'Grady P."/>
            <person name="Pachter L."/>
            <person name="Papaceit M."/>
            <person name="Parisi M.J."/>
            <person name="Parisi M."/>
            <person name="Parts L."/>
            <person name="Pedersen J.S."/>
            <person name="Pesole G."/>
            <person name="Phillippy A.M."/>
            <person name="Ponting C.P."/>
            <person name="Pop M."/>
            <person name="Porcelli D."/>
            <person name="Powell J.R."/>
            <person name="Prohaska S."/>
            <person name="Pruitt K."/>
            <person name="Puig M."/>
            <person name="Quesneville H."/>
            <person name="Ram K.R."/>
            <person name="Rand D."/>
            <person name="Rasmussen M.D."/>
            <person name="Reed L.K."/>
            <person name="Reenan R."/>
            <person name="Reily A."/>
            <person name="Remington K.A."/>
            <person name="Rieger T.T."/>
            <person name="Ritchie M.G."/>
            <person name="Robin C."/>
            <person name="Rogers Y.H."/>
            <person name="Rohde C."/>
            <person name="Rozas J."/>
            <person name="Rubenfield M.J."/>
            <person name="Ruiz A."/>
            <person name="Russo S."/>
            <person name="Salzberg S.L."/>
            <person name="Sanchez-Gracia A."/>
            <person name="Saranga D.J."/>
            <person name="Sato H."/>
            <person name="Schaeffer S.W."/>
            <person name="Schatz M.C."/>
            <person name="Schlenke T."/>
            <person name="Schwartz R."/>
            <person name="Segarra C."/>
            <person name="Singh R.S."/>
            <person name="Sirot L."/>
            <person name="Sirota M."/>
            <person name="Sisneros N.B."/>
            <person name="Smith C.D."/>
            <person name="Smith T.F."/>
            <person name="Spieth J."/>
            <person name="Stage D.E."/>
            <person name="Stark A."/>
            <person name="Stephan W."/>
            <person name="Strausberg R.L."/>
            <person name="Strempel S."/>
            <person name="Sturgill D."/>
            <person name="Sutton G."/>
            <person name="Sutton G.G."/>
            <person name="Tao W."/>
            <person name="Teichmann S."/>
            <person name="Tobari Y.N."/>
            <person name="Tomimura Y."/>
            <person name="Tsolas J.M."/>
            <person name="Valente V.L."/>
            <person name="Venter E."/>
            <person name="Venter J.C."/>
            <person name="Vicario S."/>
            <person name="Vieira F.G."/>
            <person name="Vilella A.J."/>
            <person name="Villasante A."/>
            <person name="Walenz B."/>
            <person name="Wang J."/>
            <person name="Wasserman M."/>
            <person name="Watts T."/>
            <person name="Wilson D."/>
            <person name="Wilson R.K."/>
            <person name="Wing R.A."/>
            <person name="Wolfner M.F."/>
            <person name="Wong A."/>
            <person name="Wong G.K."/>
            <person name="Wu C.I."/>
            <person name="Wu G."/>
            <person name="Yamamoto D."/>
            <person name="Yang H.P."/>
            <person name="Yang S.P."/>
            <person name="Yorke J.A."/>
            <person name="Yoshida K."/>
            <person name="Zdobnov E."/>
            <person name="Zhang P."/>
            <person name="Zhang Y."/>
            <person name="Zimin A.V."/>
            <person name="Baldwin J."/>
            <person name="Abdouelleil A."/>
            <person name="Abdulkadir J."/>
            <person name="Abebe A."/>
            <person name="Abera B."/>
            <person name="Abreu J."/>
            <person name="Acer S.C."/>
            <person name="Aftuck L."/>
            <person name="Alexander A."/>
            <person name="An P."/>
            <person name="Anderson E."/>
            <person name="Anderson S."/>
            <person name="Arachi H."/>
            <person name="Azer M."/>
            <person name="Bachantsang P."/>
            <person name="Barry A."/>
            <person name="Bayul T."/>
            <person name="Berlin A."/>
            <person name="Bessette D."/>
            <person name="Bloom T."/>
            <person name="Blye J."/>
            <person name="Boguslavskiy L."/>
            <person name="Bonnet C."/>
            <person name="Boukhgalter B."/>
            <person name="Bourzgui I."/>
            <person name="Brown A."/>
            <person name="Cahill P."/>
            <person name="Channer S."/>
            <person name="Cheshatsang Y."/>
            <person name="Chuda L."/>
            <person name="Citroen M."/>
            <person name="Collymore A."/>
            <person name="Cooke P."/>
            <person name="Costello M."/>
            <person name="D'Aco K."/>
            <person name="Daza R."/>
            <person name="De Haan G."/>
            <person name="DeGray S."/>
            <person name="DeMaso C."/>
            <person name="Dhargay N."/>
            <person name="Dooley K."/>
            <person name="Dooley E."/>
            <person name="Doricent M."/>
            <person name="Dorje P."/>
            <person name="Dorjee K."/>
            <person name="Dupes A."/>
            <person name="Elong R."/>
            <person name="Falk J."/>
            <person name="Farina A."/>
            <person name="Faro S."/>
            <person name="Ferguson D."/>
            <person name="Fisher S."/>
            <person name="Foley C.D."/>
            <person name="Franke A."/>
            <person name="Friedrich D."/>
            <person name="Gadbois L."/>
            <person name="Gearin G."/>
            <person name="Gearin C.R."/>
            <person name="Giannoukos G."/>
            <person name="Goode T."/>
            <person name="Graham J."/>
            <person name="Grandbois E."/>
            <person name="Grewal S."/>
            <person name="Gyaltsen K."/>
            <person name="Hafez N."/>
            <person name="Hagos B."/>
            <person name="Hall J."/>
            <person name="Henson C."/>
            <person name="Hollinger A."/>
            <person name="Honan T."/>
            <person name="Huard M.D."/>
            <person name="Hughes L."/>
            <person name="Hurhula B."/>
            <person name="Husby M.E."/>
            <person name="Kamat A."/>
            <person name="Kanga B."/>
            <person name="Kashin S."/>
            <person name="Khazanovich D."/>
            <person name="Kisner P."/>
            <person name="Lance K."/>
            <person name="Lara M."/>
            <person name="Lee W."/>
            <person name="Lennon N."/>
            <person name="Letendre F."/>
            <person name="LeVine R."/>
            <person name="Lipovsky A."/>
            <person name="Liu X."/>
            <person name="Liu J."/>
            <person name="Liu S."/>
            <person name="Lokyitsang T."/>
            <person name="Lokyitsang Y."/>
            <person name="Lubonja R."/>
            <person name="Lui A."/>
            <person name="MacDonald P."/>
            <person name="Magnisalis V."/>
            <person name="Maru K."/>
            <person name="Matthews C."/>
            <person name="McCusker W."/>
            <person name="McDonough S."/>
            <person name="Mehta T."/>
            <person name="Meldrim J."/>
            <person name="Meneus L."/>
            <person name="Mihai O."/>
            <person name="Mihalev A."/>
            <person name="Mihova T."/>
            <person name="Mittelman R."/>
            <person name="Mlenga V."/>
            <person name="Montmayeur A."/>
            <person name="Mulrain L."/>
            <person name="Navidi A."/>
            <person name="Naylor J."/>
            <person name="Negash T."/>
            <person name="Nguyen T."/>
            <person name="Nguyen N."/>
            <person name="Nicol R."/>
            <person name="Norbu C."/>
            <person name="Norbu N."/>
            <person name="Novod N."/>
            <person name="O'Neill B."/>
            <person name="Osman S."/>
            <person name="Markiewicz E."/>
            <person name="Oyono O.L."/>
            <person name="Patti C."/>
            <person name="Phunkhang P."/>
            <person name="Pierre F."/>
            <person name="Priest M."/>
            <person name="Raghuraman S."/>
            <person name="Rege F."/>
            <person name="Reyes R."/>
            <person name="Rise C."/>
            <person name="Rogov P."/>
            <person name="Ross K."/>
            <person name="Ryan E."/>
            <person name="Settipalli S."/>
            <person name="Shea T."/>
            <person name="Sherpa N."/>
            <person name="Shi L."/>
            <person name="Shih D."/>
            <person name="Sparrow T."/>
            <person name="Spaulding J."/>
            <person name="Stalker J."/>
            <person name="Stange-Thomann N."/>
            <person name="Stavropoulos S."/>
            <person name="Stone C."/>
            <person name="Strader C."/>
            <person name="Tesfaye S."/>
            <person name="Thomson T."/>
            <person name="Thoulutsang Y."/>
            <person name="Thoulutsang D."/>
            <person name="Topham K."/>
            <person name="Topping I."/>
            <person name="Tsamla T."/>
            <person name="Vassiliev H."/>
            <person name="Vo A."/>
            <person name="Wangchuk T."/>
            <person name="Wangdi T."/>
            <person name="Weiand M."/>
            <person name="Wilkinson J."/>
            <person name="Wilson A."/>
            <person name="Yadav S."/>
            <person name="Young G."/>
            <person name="Yu Q."/>
            <person name="Zembek L."/>
            <person name="Zhong D."/>
            <person name="Zimmer A."/>
            <person name="Zwirko Z."/>
            <person name="Jaffe D.B."/>
            <person name="Alvarez P."/>
            <person name="Brockman W."/>
            <person name="Butler J."/>
            <person name="Chin C."/>
            <person name="Gnerre S."/>
            <person name="Grabherr M."/>
            <person name="Kleber M."/>
            <person name="Mauceli E."/>
            <person name="MacCallum I."/>
        </authorList>
    </citation>
    <scope>NUCLEOTIDE SEQUENCE [LARGE SCALE GENOMIC DNA]</scope>
    <source>
        <strain evidence="1">MV2-25</strain>
    </source>
</reference>
<reference evidence="1" key="3">
    <citation type="journal article" date="2012" name="PLoS ONE">
        <title>Mind the gap: upgrading genomes with Pacific Biosciences RS long-read sequencing technology.</title>
        <authorList>
            <person name="English A.C."/>
            <person name="Richards S."/>
            <person name="Han Y."/>
            <person name="Wang M."/>
            <person name="Vee V."/>
            <person name="Qu J."/>
            <person name="Qin X."/>
            <person name="Muzny D.M."/>
            <person name="Reid J.G."/>
            <person name="Worley K.C."/>
            <person name="Gibbs R.A."/>
        </authorList>
    </citation>
    <scope>NUCLEOTIDE SEQUENCE</scope>
    <source>
        <strain evidence="1">MV2-25</strain>
    </source>
</reference>
<sequence>MRNYCNNPTFDSSQFLATMRMWVRRFGCGVPVPSSCCQRCRACGPCSSGCSSGCSNGCSRCCCSCFGGFLETCSGSCCESCLDPAWFSWMAPNVCGAACCPMLPRCCC</sequence>
<evidence type="ECO:0000313" key="1">
    <source>
        <dbReference type="EMBL" id="KRT05737.1"/>
    </source>
</evidence>
<protein>
    <submittedName>
        <fullName evidence="1">Uncharacterized protein</fullName>
    </submittedName>
</protein>
<proteinExistence type="predicted"/>
<dbReference type="AlphaFoldDB" id="A0A0R3NXQ2"/>
<accession>A0A0R3NXQ2</accession>
<reference evidence="1" key="1">
    <citation type="journal article" date="2005" name="Genome Res.">
        <title>Comparative genome sequencing of Drosophila pseudoobscura: chromosomal, gene, and cis-element evolution.</title>
        <authorList>
            <person name="Richards S."/>
            <person name="Liu Y."/>
            <person name="Bettencourt B.R."/>
            <person name="Hradecky P."/>
            <person name="Letovsky S."/>
            <person name="Nielsen R."/>
            <person name="Thornton K."/>
            <person name="Hubisz M.J."/>
            <person name="Chen R."/>
            <person name="Meisel R.P."/>
            <person name="Couronne O."/>
            <person name="Hua S."/>
            <person name="Smith M.A."/>
            <person name="Zhang P."/>
            <person name="Liu J."/>
            <person name="Bussemaker H.J."/>
            <person name="van Batenburg M.F."/>
            <person name="Howells S.L."/>
            <person name="Scherer S.E."/>
            <person name="Sodergren E."/>
            <person name="Matthews B.B."/>
            <person name="Crosby M.A."/>
            <person name="Schroeder A.J."/>
            <person name="Ortiz-Barrientos D."/>
            <person name="Rives C.M."/>
            <person name="Metzker M.L."/>
            <person name="Muzny D.M."/>
            <person name="Scott G."/>
            <person name="Steffen D."/>
            <person name="Wheeler D.A."/>
            <person name="Worley K.C."/>
            <person name="Havlak P."/>
            <person name="Durbin K.J."/>
            <person name="Egan A."/>
            <person name="Gill R."/>
            <person name="Hume J."/>
            <person name="Morgan M.B."/>
            <person name="Miner G."/>
            <person name="Hamilton C."/>
            <person name="Huang Y."/>
            <person name="Waldron L."/>
            <person name="Verduzco D."/>
            <person name="Clerc-Blankenburg K.P."/>
            <person name="Dubchak I."/>
            <person name="Noor M.A."/>
            <person name="Anderson W."/>
            <person name="White K.P."/>
            <person name="Clark A.G."/>
            <person name="Schaeffer S.W."/>
            <person name="Gelbart W."/>
            <person name="Weinstock G.M."/>
            <person name="Gibbs R.A."/>
        </authorList>
    </citation>
    <scope>NUCLEOTIDE SEQUENCE [LARGE SCALE GENOMIC DNA]</scope>
    <source>
        <strain evidence="1">MV2-25</strain>
    </source>
</reference>
<organism evidence="1">
    <name type="scientific">Drosophila pseudoobscura pseudoobscura</name>
    <name type="common">Fruit fly</name>
    <dbReference type="NCBI Taxonomy" id="46245"/>
    <lineage>
        <taxon>Eukaryota</taxon>
        <taxon>Metazoa</taxon>
        <taxon>Ecdysozoa</taxon>
        <taxon>Arthropoda</taxon>
        <taxon>Hexapoda</taxon>
        <taxon>Insecta</taxon>
        <taxon>Pterygota</taxon>
        <taxon>Neoptera</taxon>
        <taxon>Endopterygota</taxon>
        <taxon>Diptera</taxon>
        <taxon>Brachycera</taxon>
        <taxon>Muscomorpha</taxon>
        <taxon>Ephydroidea</taxon>
        <taxon>Drosophilidae</taxon>
        <taxon>Drosophila</taxon>
        <taxon>Sophophora</taxon>
    </lineage>
</organism>
<dbReference type="Bgee" id="FBgn0271742">
    <property type="expression patterns" value="Expressed in male reproductive system and 1 other cell type or tissue"/>
</dbReference>
<reference evidence="1" key="4">
    <citation type="submission" date="2015-11" db="EMBL/GenBank/DDBJ databases">
        <authorList>
            <consortium name="FlyBase"/>
        </authorList>
    </citation>
    <scope>NUCLEOTIDE SEQUENCE</scope>
    <source>
        <strain evidence="1">MV2-25</strain>
    </source>
</reference>